<organism evidence="2 3">
    <name type="scientific">Mesorhizobium cantuariense</name>
    <dbReference type="NCBI Taxonomy" id="1300275"/>
    <lineage>
        <taxon>Bacteria</taxon>
        <taxon>Pseudomonadati</taxon>
        <taxon>Pseudomonadota</taxon>
        <taxon>Alphaproteobacteria</taxon>
        <taxon>Hyphomicrobiales</taxon>
        <taxon>Phyllobacteriaceae</taxon>
        <taxon>Mesorhizobium</taxon>
    </lineage>
</organism>
<dbReference type="RefSeq" id="WP_378979077.1">
    <property type="nucleotide sequence ID" value="NZ_JBHRVD010000001.1"/>
</dbReference>
<protein>
    <submittedName>
        <fullName evidence="2">DUF4198 domain-containing protein</fullName>
    </submittedName>
</protein>
<evidence type="ECO:0000313" key="2">
    <source>
        <dbReference type="EMBL" id="MFC3322509.1"/>
    </source>
</evidence>
<feature type="chain" id="PRO_5045416345" evidence="1">
    <location>
        <begin position="25"/>
        <end position="244"/>
    </location>
</feature>
<gene>
    <name evidence="2" type="ORF">ACFOJ9_12040</name>
</gene>
<sequence>MIPSLARPFALVAALLATSTAAFAHGAWIAERWGDLAVIYGHGAGDDPYDPAKVTEVVALGQDGKPVAVEIKPMGNHAILSAASEPAVIGLVFDNGFWSQGADGKWVNRPRHEVPGAKSSGHYIKNNISLIHAEGPLPVLPKQTLQIVPLSNPKELKAGDTFKVKVLFEGAPLPDVEVMIDYVNAPSLKSVKTDAHGEVEIELRNDGLNVLAVDRSVVLGDDPAADEIGYTATLSFVAADHVDE</sequence>
<evidence type="ECO:0000256" key="1">
    <source>
        <dbReference type="SAM" id="SignalP"/>
    </source>
</evidence>
<name>A0ABV7MMK9_9HYPH</name>
<dbReference type="Pfam" id="PF10670">
    <property type="entry name" value="DUF4198"/>
    <property type="match status" value="1"/>
</dbReference>
<keyword evidence="1" id="KW-0732">Signal</keyword>
<feature type="signal peptide" evidence="1">
    <location>
        <begin position="1"/>
        <end position="24"/>
    </location>
</feature>
<reference evidence="3" key="1">
    <citation type="journal article" date="2019" name="Int. J. Syst. Evol. Microbiol.">
        <title>The Global Catalogue of Microorganisms (GCM) 10K type strain sequencing project: providing services to taxonomists for standard genome sequencing and annotation.</title>
        <authorList>
            <consortium name="The Broad Institute Genomics Platform"/>
            <consortium name="The Broad Institute Genome Sequencing Center for Infectious Disease"/>
            <person name="Wu L."/>
            <person name="Ma J."/>
        </authorList>
    </citation>
    <scope>NUCLEOTIDE SEQUENCE [LARGE SCALE GENOMIC DNA]</scope>
    <source>
        <strain evidence="3">ICMP 19515</strain>
    </source>
</reference>
<keyword evidence="3" id="KW-1185">Reference proteome</keyword>
<evidence type="ECO:0000313" key="3">
    <source>
        <dbReference type="Proteomes" id="UP001595648"/>
    </source>
</evidence>
<proteinExistence type="predicted"/>
<comment type="caution">
    <text evidence="2">The sequence shown here is derived from an EMBL/GenBank/DDBJ whole genome shotgun (WGS) entry which is preliminary data.</text>
</comment>
<dbReference type="EMBL" id="JBHRVD010000001">
    <property type="protein sequence ID" value="MFC3322509.1"/>
    <property type="molecule type" value="Genomic_DNA"/>
</dbReference>
<accession>A0ABV7MMK9</accession>
<dbReference type="Proteomes" id="UP001595648">
    <property type="component" value="Unassembled WGS sequence"/>
</dbReference>
<dbReference type="InterPro" id="IPR019613">
    <property type="entry name" value="DUF4198"/>
</dbReference>